<comment type="caution">
    <text evidence="2">The sequence shown here is derived from an EMBL/GenBank/DDBJ whole genome shotgun (WGS) entry which is preliminary data.</text>
</comment>
<dbReference type="OrthoDB" id="1107754at2759"/>
<dbReference type="Proteomes" id="UP000593562">
    <property type="component" value="Unassembled WGS sequence"/>
</dbReference>
<proteinExistence type="predicted"/>
<evidence type="ECO:0000313" key="3">
    <source>
        <dbReference type="Proteomes" id="UP000593562"/>
    </source>
</evidence>
<protein>
    <submittedName>
        <fullName evidence="2">Mediator-associated protein 3-like</fullName>
    </submittedName>
</protein>
<feature type="domain" description="DEK-C" evidence="1">
    <location>
        <begin position="15"/>
        <end position="72"/>
    </location>
</feature>
<evidence type="ECO:0000313" key="2">
    <source>
        <dbReference type="EMBL" id="KAF5734339.1"/>
    </source>
</evidence>
<dbReference type="InterPro" id="IPR014876">
    <property type="entry name" value="DEK_C"/>
</dbReference>
<name>A0A7J7CJW4_TRIWF</name>
<evidence type="ECO:0000259" key="1">
    <source>
        <dbReference type="PROSITE" id="PS51998"/>
    </source>
</evidence>
<dbReference type="SUPFAM" id="SSF109715">
    <property type="entry name" value="DEK C-terminal domain"/>
    <property type="match status" value="1"/>
</dbReference>
<dbReference type="Pfam" id="PF08766">
    <property type="entry name" value="DEK_C"/>
    <property type="match status" value="1"/>
</dbReference>
<dbReference type="EMBL" id="JAAARO010000016">
    <property type="protein sequence ID" value="KAF5734339.1"/>
    <property type="molecule type" value="Genomic_DNA"/>
</dbReference>
<accession>A0A7J7CJW4</accession>
<dbReference type="InParanoid" id="A0A7J7CJW4"/>
<dbReference type="PROSITE" id="PS51998">
    <property type="entry name" value="DEK_C"/>
    <property type="match status" value="1"/>
</dbReference>
<gene>
    <name evidence="2" type="ORF">HS088_TW16G00788</name>
</gene>
<dbReference type="AlphaFoldDB" id="A0A7J7CJW4"/>
<sequence length="82" mass="9607">MDAERNDGEVATIDRETEKKIEKRVKRILAKANLYEITEFKIQKAASEKLGLDVSQPPYKFVVRRVVEEFLQLLKNNTQTKR</sequence>
<dbReference type="FunCoup" id="A0A7J7CJW4">
    <property type="interactions" value="43"/>
</dbReference>
<organism evidence="2 3">
    <name type="scientific">Tripterygium wilfordii</name>
    <name type="common">Thunder God vine</name>
    <dbReference type="NCBI Taxonomy" id="458696"/>
    <lineage>
        <taxon>Eukaryota</taxon>
        <taxon>Viridiplantae</taxon>
        <taxon>Streptophyta</taxon>
        <taxon>Embryophyta</taxon>
        <taxon>Tracheophyta</taxon>
        <taxon>Spermatophyta</taxon>
        <taxon>Magnoliopsida</taxon>
        <taxon>eudicotyledons</taxon>
        <taxon>Gunneridae</taxon>
        <taxon>Pentapetalae</taxon>
        <taxon>rosids</taxon>
        <taxon>fabids</taxon>
        <taxon>Celastrales</taxon>
        <taxon>Celastraceae</taxon>
        <taxon>Tripterygium</taxon>
    </lineage>
</organism>
<keyword evidence="3" id="KW-1185">Reference proteome</keyword>
<reference evidence="2 3" key="1">
    <citation type="journal article" date="2020" name="Nat. Commun.">
        <title>Genome of Tripterygium wilfordii and identification of cytochrome P450 involved in triptolide biosynthesis.</title>
        <authorList>
            <person name="Tu L."/>
            <person name="Su P."/>
            <person name="Zhang Z."/>
            <person name="Gao L."/>
            <person name="Wang J."/>
            <person name="Hu T."/>
            <person name="Zhou J."/>
            <person name="Zhang Y."/>
            <person name="Zhao Y."/>
            <person name="Liu Y."/>
            <person name="Song Y."/>
            <person name="Tong Y."/>
            <person name="Lu Y."/>
            <person name="Yang J."/>
            <person name="Xu C."/>
            <person name="Jia M."/>
            <person name="Peters R.J."/>
            <person name="Huang L."/>
            <person name="Gao W."/>
        </authorList>
    </citation>
    <scope>NUCLEOTIDE SEQUENCE [LARGE SCALE GENOMIC DNA]</scope>
    <source>
        <strain evidence="3">cv. XIE 37</strain>
        <tissue evidence="2">Leaf</tissue>
    </source>
</reference>